<keyword evidence="8" id="KW-1185">Reference proteome</keyword>
<dbReference type="Proteomes" id="UP000287872">
    <property type="component" value="Unassembled WGS sequence"/>
</dbReference>
<evidence type="ECO:0000259" key="6">
    <source>
        <dbReference type="Pfam" id="PF04932"/>
    </source>
</evidence>
<dbReference type="AlphaFoldDB" id="A0A401UPB5"/>
<dbReference type="InterPro" id="IPR007016">
    <property type="entry name" value="O-antigen_ligase-rel_domated"/>
</dbReference>
<sequence>MNLLKDIKDGSKEYLDYLLKYKMLILVAYLVCQLGIYMLIGKTNYFIFAASFFTTIFIISSLVLMLKDSKTAILIYNISIPILPMQLYLLNRLNQNSIGATMYFVYFIFLIIGIRKEKFNFKKINIKSKYGIVTIVYFFLGAIALISSLRSAYKFEAFRLTFIGVIFMILYSLILICLEIKQHDFYKKIILFLCIGVAISGIPDTFIALYSLILSGENTHLYGVLGSNFMLGYTLMVLPFILIYAVNKEISGKYNSIYKLLLLVEIVNLCTQRSRGILGALIIAFVAIIIIDYKNYKKYLIVSLVILGCITFNVSQRGEMTEITESIVNSGVPKVEGNVASDKGFFYQLGEQARNRSPIWSAAFRMIEDHTYVGVGPANFKYYFQSYAPELKKAYIDAHNIFLNVAAEFGVPFAIVFFFSWWGTMFKSLIYGFIKKKKHNKSIILPTFIGMTSLMAYGNVTGQAFITSKHPISVVPAFVLISLVTILLITVKEQTISND</sequence>
<feature type="transmembrane region" description="Helical" evidence="5">
    <location>
        <begin position="299"/>
        <end position="315"/>
    </location>
</feature>
<evidence type="ECO:0000313" key="8">
    <source>
        <dbReference type="Proteomes" id="UP000287872"/>
    </source>
</evidence>
<feature type="transmembrane region" description="Helical" evidence="5">
    <location>
        <begin position="190"/>
        <end position="213"/>
    </location>
</feature>
<comment type="subcellular location">
    <subcellularLocation>
        <location evidence="1">Membrane</location>
        <topology evidence="1">Multi-pass membrane protein</topology>
    </subcellularLocation>
</comment>
<proteinExistence type="predicted"/>
<name>A0A401UPB5_9CLOT</name>
<feature type="transmembrane region" description="Helical" evidence="5">
    <location>
        <begin position="225"/>
        <end position="246"/>
    </location>
</feature>
<evidence type="ECO:0000256" key="5">
    <source>
        <dbReference type="SAM" id="Phobius"/>
    </source>
</evidence>
<gene>
    <name evidence="7" type="ORF">Ctaglu_29800</name>
</gene>
<feature type="transmembrane region" description="Helical" evidence="5">
    <location>
        <begin position="96"/>
        <end position="114"/>
    </location>
</feature>
<organism evidence="7 8">
    <name type="scientific">Clostridium tagluense</name>
    <dbReference type="NCBI Taxonomy" id="360422"/>
    <lineage>
        <taxon>Bacteria</taxon>
        <taxon>Bacillati</taxon>
        <taxon>Bacillota</taxon>
        <taxon>Clostridia</taxon>
        <taxon>Eubacteriales</taxon>
        <taxon>Clostridiaceae</taxon>
        <taxon>Clostridium</taxon>
    </lineage>
</organism>
<feature type="transmembrane region" description="Helical" evidence="5">
    <location>
        <begin position="73"/>
        <end position="90"/>
    </location>
</feature>
<keyword evidence="2 5" id="KW-0812">Transmembrane</keyword>
<dbReference type="PANTHER" id="PTHR37422">
    <property type="entry name" value="TEICHURONIC ACID BIOSYNTHESIS PROTEIN TUAE"/>
    <property type="match status" value="1"/>
</dbReference>
<accession>A0A401UPB5</accession>
<comment type="caution">
    <text evidence="7">The sequence shown here is derived from an EMBL/GenBank/DDBJ whole genome shotgun (WGS) entry which is preliminary data.</text>
</comment>
<dbReference type="GO" id="GO:0016020">
    <property type="term" value="C:membrane"/>
    <property type="evidence" value="ECO:0007669"/>
    <property type="project" value="UniProtKB-SubCell"/>
</dbReference>
<dbReference type="OrthoDB" id="1938283at2"/>
<keyword evidence="4 5" id="KW-0472">Membrane</keyword>
<feature type="transmembrane region" description="Helical" evidence="5">
    <location>
        <begin position="159"/>
        <end position="178"/>
    </location>
</feature>
<dbReference type="InterPro" id="IPR051533">
    <property type="entry name" value="WaaL-like"/>
</dbReference>
<dbReference type="EMBL" id="BHYK01000017">
    <property type="protein sequence ID" value="GCD11357.1"/>
    <property type="molecule type" value="Genomic_DNA"/>
</dbReference>
<evidence type="ECO:0000256" key="4">
    <source>
        <dbReference type="ARBA" id="ARBA00023136"/>
    </source>
</evidence>
<evidence type="ECO:0000313" key="7">
    <source>
        <dbReference type="EMBL" id="GCD11357.1"/>
    </source>
</evidence>
<feature type="transmembrane region" description="Helical" evidence="5">
    <location>
        <begin position="443"/>
        <end position="460"/>
    </location>
</feature>
<reference evidence="7 8" key="1">
    <citation type="submission" date="2018-11" db="EMBL/GenBank/DDBJ databases">
        <title>Genome sequencing and assembly of Clostridium tagluense strain A121.</title>
        <authorList>
            <person name="Murakami T."/>
            <person name="Segawa T."/>
            <person name="Shcherbakova V.A."/>
            <person name="Mori H."/>
            <person name="Yoshimura Y."/>
        </authorList>
    </citation>
    <scope>NUCLEOTIDE SEQUENCE [LARGE SCALE GENOMIC DNA]</scope>
    <source>
        <strain evidence="7 8">A121</strain>
    </source>
</reference>
<protein>
    <recommendedName>
        <fullName evidence="6">O-antigen ligase-related domain-containing protein</fullName>
    </recommendedName>
</protein>
<feature type="transmembrane region" description="Helical" evidence="5">
    <location>
        <begin position="21"/>
        <end position="40"/>
    </location>
</feature>
<evidence type="ECO:0000256" key="1">
    <source>
        <dbReference type="ARBA" id="ARBA00004141"/>
    </source>
</evidence>
<evidence type="ECO:0000256" key="3">
    <source>
        <dbReference type="ARBA" id="ARBA00022989"/>
    </source>
</evidence>
<dbReference type="PANTHER" id="PTHR37422:SF13">
    <property type="entry name" value="LIPOPOLYSACCHARIDE BIOSYNTHESIS PROTEIN PA4999-RELATED"/>
    <property type="match status" value="1"/>
</dbReference>
<feature type="domain" description="O-antigen ligase-related" evidence="6">
    <location>
        <begin position="262"/>
        <end position="418"/>
    </location>
</feature>
<feature type="transmembrane region" description="Helical" evidence="5">
    <location>
        <begin position="276"/>
        <end position="293"/>
    </location>
</feature>
<feature type="transmembrane region" description="Helical" evidence="5">
    <location>
        <begin position="401"/>
        <end position="423"/>
    </location>
</feature>
<dbReference type="Pfam" id="PF04932">
    <property type="entry name" value="Wzy_C"/>
    <property type="match status" value="1"/>
</dbReference>
<feature type="transmembrane region" description="Helical" evidence="5">
    <location>
        <begin position="46"/>
        <end position="66"/>
    </location>
</feature>
<keyword evidence="3 5" id="KW-1133">Transmembrane helix</keyword>
<feature type="transmembrane region" description="Helical" evidence="5">
    <location>
        <begin position="472"/>
        <end position="491"/>
    </location>
</feature>
<dbReference type="RefSeq" id="WP_125003106.1">
    <property type="nucleotide sequence ID" value="NZ_BHYK01000017.1"/>
</dbReference>
<feature type="transmembrane region" description="Helical" evidence="5">
    <location>
        <begin position="135"/>
        <end position="153"/>
    </location>
</feature>
<evidence type="ECO:0000256" key="2">
    <source>
        <dbReference type="ARBA" id="ARBA00022692"/>
    </source>
</evidence>